<dbReference type="GO" id="GO:0015074">
    <property type="term" value="P:DNA integration"/>
    <property type="evidence" value="ECO:0007669"/>
    <property type="project" value="InterPro"/>
</dbReference>
<dbReference type="AlphaFoldDB" id="A0A699LAB2"/>
<feature type="compositionally biased region" description="Basic and acidic residues" evidence="1">
    <location>
        <begin position="242"/>
        <end position="256"/>
    </location>
</feature>
<sequence length="418" mass="46186">VKVIRSDNGTEFKNSDLNQFCGMKGIKREFSVPRTPQQNGIAEKKNRTLIEAARTMLADSLLPIPFWAEAINIACYVQNRVLVTKPHNKTPYDLLHGRTPSISYMRPFGCPVTILNTLDPLGKFEGKVDEGFLVGYSVNSKAFRVFNSRTRIVQETLHVNFLENKPNLASSGPTWLFDIDSLRKTMNYQPDIAVNQTNPSAGFQDKFVAEKAGEEVDQQYVLFPMWSSGSTNPYNSDEDAAFDGKEHDFDANKPESEVIPSLSSSAQSKKQDDKAKKEAKGKSPVESFIGYRDLNAEFEDCSDNSSNEVNAASSIVFIVGQNSLKSTNTFSATGPSNATWYLSNYTLLTQSKPVFNTVVRPVSAVVPRIMVTRPRLAHPTVTKSKSPIRRHITHSPSPKTSNSPLRVTAAQAPVVSAA</sequence>
<dbReference type="GO" id="GO:0003676">
    <property type="term" value="F:nucleic acid binding"/>
    <property type="evidence" value="ECO:0007669"/>
    <property type="project" value="InterPro"/>
</dbReference>
<dbReference type="InterPro" id="IPR001584">
    <property type="entry name" value="Integrase_cat-core"/>
</dbReference>
<proteinExistence type="predicted"/>
<feature type="non-terminal residue" evidence="3">
    <location>
        <position position="1"/>
    </location>
</feature>
<reference evidence="3" key="1">
    <citation type="journal article" date="2019" name="Sci. Rep.">
        <title>Draft genome of Tanacetum cinerariifolium, the natural source of mosquito coil.</title>
        <authorList>
            <person name="Yamashiro T."/>
            <person name="Shiraishi A."/>
            <person name="Satake H."/>
            <person name="Nakayama K."/>
        </authorList>
    </citation>
    <scope>NUCLEOTIDE SEQUENCE</scope>
</reference>
<feature type="compositionally biased region" description="Basic and acidic residues" evidence="1">
    <location>
        <begin position="269"/>
        <end position="282"/>
    </location>
</feature>
<dbReference type="InterPro" id="IPR039537">
    <property type="entry name" value="Retrotran_Ty1/copia-like"/>
</dbReference>
<dbReference type="SUPFAM" id="SSF53098">
    <property type="entry name" value="Ribonuclease H-like"/>
    <property type="match status" value="1"/>
</dbReference>
<dbReference type="PANTHER" id="PTHR42648">
    <property type="entry name" value="TRANSPOSASE, PUTATIVE-RELATED"/>
    <property type="match status" value="1"/>
</dbReference>
<organism evidence="3">
    <name type="scientific">Tanacetum cinerariifolium</name>
    <name type="common">Dalmatian daisy</name>
    <name type="synonym">Chrysanthemum cinerariifolium</name>
    <dbReference type="NCBI Taxonomy" id="118510"/>
    <lineage>
        <taxon>Eukaryota</taxon>
        <taxon>Viridiplantae</taxon>
        <taxon>Streptophyta</taxon>
        <taxon>Embryophyta</taxon>
        <taxon>Tracheophyta</taxon>
        <taxon>Spermatophyta</taxon>
        <taxon>Magnoliopsida</taxon>
        <taxon>eudicotyledons</taxon>
        <taxon>Gunneridae</taxon>
        <taxon>Pentapetalae</taxon>
        <taxon>asterids</taxon>
        <taxon>campanulids</taxon>
        <taxon>Asterales</taxon>
        <taxon>Asteraceae</taxon>
        <taxon>Asteroideae</taxon>
        <taxon>Anthemideae</taxon>
        <taxon>Anthemidinae</taxon>
        <taxon>Tanacetum</taxon>
    </lineage>
</organism>
<dbReference type="EMBL" id="BKCJ010587463">
    <property type="protein sequence ID" value="GFB26002.1"/>
    <property type="molecule type" value="Genomic_DNA"/>
</dbReference>
<dbReference type="InterPro" id="IPR057670">
    <property type="entry name" value="SH3_retrovirus"/>
</dbReference>
<feature type="domain" description="Integrase catalytic" evidence="2">
    <location>
        <begin position="1"/>
        <end position="99"/>
    </location>
</feature>
<dbReference type="Pfam" id="PF25597">
    <property type="entry name" value="SH3_retrovirus"/>
    <property type="match status" value="1"/>
</dbReference>
<protein>
    <submittedName>
        <fullName evidence="3">Retrovirus-related Pol polyprotein from transposon TNT 1-94</fullName>
    </submittedName>
</protein>
<evidence type="ECO:0000259" key="2">
    <source>
        <dbReference type="PROSITE" id="PS50994"/>
    </source>
</evidence>
<gene>
    <name evidence="3" type="ORF">Tci_697973</name>
</gene>
<feature type="compositionally biased region" description="Polar residues" evidence="1">
    <location>
        <begin position="394"/>
        <end position="405"/>
    </location>
</feature>
<feature type="region of interest" description="Disordered" evidence="1">
    <location>
        <begin position="378"/>
        <end position="408"/>
    </location>
</feature>
<accession>A0A699LAB2</accession>
<dbReference type="PROSITE" id="PS50994">
    <property type="entry name" value="INTEGRASE"/>
    <property type="match status" value="1"/>
</dbReference>
<dbReference type="InterPro" id="IPR036397">
    <property type="entry name" value="RNaseH_sf"/>
</dbReference>
<name>A0A699LAB2_TANCI</name>
<dbReference type="InterPro" id="IPR012337">
    <property type="entry name" value="RNaseH-like_sf"/>
</dbReference>
<evidence type="ECO:0000256" key="1">
    <source>
        <dbReference type="SAM" id="MobiDB-lite"/>
    </source>
</evidence>
<feature type="region of interest" description="Disordered" evidence="1">
    <location>
        <begin position="232"/>
        <end position="282"/>
    </location>
</feature>
<dbReference type="Gene3D" id="3.30.420.10">
    <property type="entry name" value="Ribonuclease H-like superfamily/Ribonuclease H"/>
    <property type="match status" value="1"/>
</dbReference>
<evidence type="ECO:0000313" key="3">
    <source>
        <dbReference type="EMBL" id="GFB26002.1"/>
    </source>
</evidence>
<dbReference type="PANTHER" id="PTHR42648:SF32">
    <property type="entry name" value="RIBONUCLEASE H-LIKE DOMAIN, GAG-PRE-INTEGRASE DOMAIN PROTEIN-RELATED"/>
    <property type="match status" value="1"/>
</dbReference>
<comment type="caution">
    <text evidence="3">The sequence shown here is derived from an EMBL/GenBank/DDBJ whole genome shotgun (WGS) entry which is preliminary data.</text>
</comment>